<evidence type="ECO:0000256" key="5">
    <source>
        <dbReference type="ARBA" id="ARBA00048493"/>
    </source>
</evidence>
<dbReference type="OrthoDB" id="9775031at2"/>
<gene>
    <name evidence="8" type="ordered locus">Afer_1599</name>
</gene>
<proteinExistence type="predicted"/>
<dbReference type="GO" id="GO:0003977">
    <property type="term" value="F:UDP-N-acetylglucosamine diphosphorylase activity"/>
    <property type="evidence" value="ECO:0007669"/>
    <property type="project" value="UniProtKB-EC"/>
</dbReference>
<evidence type="ECO:0000313" key="9">
    <source>
        <dbReference type="Proteomes" id="UP000000771"/>
    </source>
</evidence>
<feature type="domain" description="Nucleotidyl transferase" evidence="7">
    <location>
        <begin position="4"/>
        <end position="231"/>
    </location>
</feature>
<dbReference type="EMBL" id="CP001631">
    <property type="protein sequence ID" value="ACU54521.1"/>
    <property type="molecule type" value="Genomic_DNA"/>
</dbReference>
<dbReference type="InterPro" id="IPR005835">
    <property type="entry name" value="NTP_transferase_dom"/>
</dbReference>
<dbReference type="Proteomes" id="UP000000771">
    <property type="component" value="Chromosome"/>
</dbReference>
<dbReference type="PANTHER" id="PTHR43584">
    <property type="entry name" value="NUCLEOTIDYL TRANSFERASE"/>
    <property type="match status" value="1"/>
</dbReference>
<reference evidence="8 9" key="1">
    <citation type="journal article" date="2009" name="Stand. Genomic Sci.">
        <title>Complete genome sequence of Acidimicrobium ferrooxidans type strain (ICP).</title>
        <authorList>
            <person name="Clum A."/>
            <person name="Nolan M."/>
            <person name="Lang E."/>
            <person name="Glavina Del Rio T."/>
            <person name="Tice H."/>
            <person name="Copeland A."/>
            <person name="Cheng J.F."/>
            <person name="Lucas S."/>
            <person name="Chen F."/>
            <person name="Bruce D."/>
            <person name="Goodwin L."/>
            <person name="Pitluck S."/>
            <person name="Ivanova N."/>
            <person name="Mavrommatis K."/>
            <person name="Mikhailova N."/>
            <person name="Pati A."/>
            <person name="Chen A."/>
            <person name="Palaniappan K."/>
            <person name="Goker M."/>
            <person name="Spring S."/>
            <person name="Land M."/>
            <person name="Hauser L."/>
            <person name="Chang Y.J."/>
            <person name="Jeffries C.C."/>
            <person name="Chain P."/>
            <person name="Bristow J."/>
            <person name="Eisen J.A."/>
            <person name="Markowitz V."/>
            <person name="Hugenholtz P."/>
            <person name="Kyrpides N.C."/>
            <person name="Klenk H.P."/>
            <person name="Lapidus A."/>
        </authorList>
    </citation>
    <scope>NUCLEOTIDE SEQUENCE [LARGE SCALE GENOMIC DNA]</scope>
    <source>
        <strain evidence="9">DSM 10331 / JCM 15462 / NBRC 103882 / ICP</strain>
    </source>
</reference>
<keyword evidence="9" id="KW-1185">Reference proteome</keyword>
<comment type="catalytic activity">
    <reaction evidence="5">
        <text>N-acetyl-alpha-D-glucosamine 1-phosphate + UTP + H(+) = UDP-N-acetyl-alpha-D-glucosamine + diphosphate</text>
        <dbReference type="Rhea" id="RHEA:13509"/>
        <dbReference type="ChEBI" id="CHEBI:15378"/>
        <dbReference type="ChEBI" id="CHEBI:33019"/>
        <dbReference type="ChEBI" id="CHEBI:46398"/>
        <dbReference type="ChEBI" id="CHEBI:57705"/>
        <dbReference type="ChEBI" id="CHEBI:57776"/>
        <dbReference type="EC" id="2.7.7.23"/>
    </reaction>
</comment>
<evidence type="ECO:0000256" key="4">
    <source>
        <dbReference type="ARBA" id="ARBA00048247"/>
    </source>
</evidence>
<sequence>MRYGVVLAAGKGTRMRSDRPKPLVEVCGLSMVGHVLAALGDLDDLSRIVVVVGHEAEAVEAEVQRHAPSGVEVVTAYQFDQRGTGDAVRVALTRLPDLLPGVGSSGAEVVVVPSDAPLLTATSLRALLATHAAQGNAATVLTMELDDPSGYGRILRARDGKVRAIVEQADLDDDRGEATREVNTGVYVFDLAVLPSALRLLAPTNRQREYYLTDSIALLAESGYRVGTLVLDDPTEALGVNDRLQLADVAERMRARIVRRLLHEGVQIQHPSTVTVDARVRVAEGVVIEPQVALLGATRIEANALIGAHSRLVDTVVGQGAQLRAVDACCATIGEWATVGPFSVLETGAVVEPKGTVPPFARLP</sequence>
<dbReference type="InterPro" id="IPR050065">
    <property type="entry name" value="GlmU-like"/>
</dbReference>
<protein>
    <submittedName>
        <fullName evidence="8">Nucleotidyl transferase</fullName>
    </submittedName>
</protein>
<evidence type="ECO:0000256" key="3">
    <source>
        <dbReference type="ARBA" id="ARBA00023315"/>
    </source>
</evidence>
<evidence type="ECO:0000256" key="6">
    <source>
        <dbReference type="ARBA" id="ARBA00049628"/>
    </source>
</evidence>
<evidence type="ECO:0000256" key="2">
    <source>
        <dbReference type="ARBA" id="ARBA00022695"/>
    </source>
</evidence>
<dbReference type="InterPro" id="IPR029044">
    <property type="entry name" value="Nucleotide-diphossugar_trans"/>
</dbReference>
<dbReference type="PANTHER" id="PTHR43584:SF3">
    <property type="entry name" value="BIFUNCTIONAL PROTEIN GLMU"/>
    <property type="match status" value="1"/>
</dbReference>
<evidence type="ECO:0000313" key="8">
    <source>
        <dbReference type="EMBL" id="ACU54521.1"/>
    </source>
</evidence>
<keyword evidence="2" id="KW-0548">Nucleotidyltransferase</keyword>
<dbReference type="Pfam" id="PF00483">
    <property type="entry name" value="NTP_transferase"/>
    <property type="match status" value="1"/>
</dbReference>
<keyword evidence="1 8" id="KW-0808">Transferase</keyword>
<dbReference type="CDD" id="cd02540">
    <property type="entry name" value="GT2_GlmU_N_bac"/>
    <property type="match status" value="1"/>
</dbReference>
<dbReference type="KEGG" id="afo:Afer_1599"/>
<dbReference type="STRING" id="525909.Afer_1599"/>
<dbReference type="AlphaFoldDB" id="C7M0L3"/>
<name>C7M0L3_ACIFD</name>
<evidence type="ECO:0000256" key="1">
    <source>
        <dbReference type="ARBA" id="ARBA00022679"/>
    </source>
</evidence>
<dbReference type="RefSeq" id="WP_015799000.1">
    <property type="nucleotide sequence ID" value="NC_013124.1"/>
</dbReference>
<dbReference type="Gene3D" id="2.160.10.10">
    <property type="entry name" value="Hexapeptide repeat proteins"/>
    <property type="match status" value="1"/>
</dbReference>
<dbReference type="HOGENOM" id="CLU_029499_15_0_11"/>
<dbReference type="SUPFAM" id="SSF53448">
    <property type="entry name" value="Nucleotide-diphospho-sugar transferases"/>
    <property type="match status" value="1"/>
</dbReference>
<accession>C7M0L3</accession>
<dbReference type="eggNOG" id="COG1207">
    <property type="taxonomic scope" value="Bacteria"/>
</dbReference>
<dbReference type="GO" id="GO:0019134">
    <property type="term" value="F:glucosamine-1-phosphate N-acetyltransferase activity"/>
    <property type="evidence" value="ECO:0007669"/>
    <property type="project" value="UniProtKB-EC"/>
</dbReference>
<comment type="function">
    <text evidence="6">Catalyzes the last two sequential reactions in the de novo biosynthetic pathway for UDP-N-acetylglucosamine (UDP-GlcNAc). The C-terminal domain catalyzes the transfer of acetyl group from acetyl coenzyme A to glucosamine-1-phosphate (GlcN-1-P) to produce N-acetylglucosamine-1-phosphate (GlcNAc-1-P), which is converted into UDP-GlcNAc by the transfer of uridine 5-monophosphate (from uridine 5-triphosphate), a reaction catalyzed by the N-terminal domain.</text>
</comment>
<keyword evidence="3" id="KW-0012">Acyltransferase</keyword>
<evidence type="ECO:0000259" key="7">
    <source>
        <dbReference type="Pfam" id="PF00483"/>
    </source>
</evidence>
<dbReference type="Gene3D" id="3.90.550.10">
    <property type="entry name" value="Spore Coat Polysaccharide Biosynthesis Protein SpsA, Chain A"/>
    <property type="match status" value="1"/>
</dbReference>
<comment type="catalytic activity">
    <reaction evidence="4">
        <text>alpha-D-glucosamine 1-phosphate + acetyl-CoA = N-acetyl-alpha-D-glucosamine 1-phosphate + CoA + H(+)</text>
        <dbReference type="Rhea" id="RHEA:13725"/>
        <dbReference type="ChEBI" id="CHEBI:15378"/>
        <dbReference type="ChEBI" id="CHEBI:57287"/>
        <dbReference type="ChEBI" id="CHEBI:57288"/>
        <dbReference type="ChEBI" id="CHEBI:57776"/>
        <dbReference type="ChEBI" id="CHEBI:58516"/>
        <dbReference type="EC" id="2.3.1.157"/>
    </reaction>
</comment>
<organism evidence="8 9">
    <name type="scientific">Acidimicrobium ferrooxidans (strain DSM 10331 / JCM 15462 / NBRC 103882 / ICP)</name>
    <dbReference type="NCBI Taxonomy" id="525909"/>
    <lineage>
        <taxon>Bacteria</taxon>
        <taxon>Bacillati</taxon>
        <taxon>Actinomycetota</taxon>
        <taxon>Acidimicrobiia</taxon>
        <taxon>Acidimicrobiales</taxon>
        <taxon>Acidimicrobiaceae</taxon>
        <taxon>Acidimicrobium</taxon>
    </lineage>
</organism>